<organism evidence="1">
    <name type="scientific">candidate division WOR-3 bacterium</name>
    <dbReference type="NCBI Taxonomy" id="2052148"/>
    <lineage>
        <taxon>Bacteria</taxon>
        <taxon>Bacteria division WOR-3</taxon>
    </lineage>
</organism>
<gene>
    <name evidence="1" type="ORF">ENP86_03340</name>
</gene>
<comment type="caution">
    <text evidence="1">The sequence shown here is derived from an EMBL/GenBank/DDBJ whole genome shotgun (WGS) entry which is preliminary data.</text>
</comment>
<proteinExistence type="predicted"/>
<reference evidence="1" key="1">
    <citation type="journal article" date="2020" name="mSystems">
        <title>Genome- and Community-Level Interaction Insights into Carbon Utilization and Element Cycling Functions of Hydrothermarchaeota in Hydrothermal Sediment.</title>
        <authorList>
            <person name="Zhou Z."/>
            <person name="Liu Y."/>
            <person name="Xu W."/>
            <person name="Pan J."/>
            <person name="Luo Z.H."/>
            <person name="Li M."/>
        </authorList>
    </citation>
    <scope>NUCLEOTIDE SEQUENCE [LARGE SCALE GENOMIC DNA]</scope>
    <source>
        <strain evidence="1">SpSt-258</strain>
    </source>
</reference>
<sequence>MKIIIGFLVSLLFLEIGLCLENNAFIVGTNIVYSFARYHQKIPCIGFDGMNNLVVWDDYRDTTVDIYGARITESGMVLDPAGIPISCARNDQYKPAVASGLGNYLVVWEDLRAGSEIYGTRVTSGGLVLDTSGIPITSAPNTQARPAVAFDDTNYLVVWQDCRNHYYGHIYATRVTTTGIVVDSAGIPIATGGSKAHPEVSFDGTNYFIVWQQKDYIGWDDVYGARLNPGGNLIDTLAKPISTAPYDQINPSIAFDGVNYFVVWQDARGFPPPDTDIYGARVSSSGIVLDTAGIPLAPSNYSQHTPSVLWGSADYLVLYGEWRYTEPTNGWDIYGLRVSPSGIIIDSFAIANKPGDQVSPALTRGPGEQILITYAGYADSVNNHIARTQRIWIEYFPPVGISEQIQNLPNKLVVIYLNPFREKLMIRYMIQDARSMIQDTRYRSGVASSQYPVASIRIFDISGRLVRQWDYKTIRPNCLGWHRRLRPQTSFGCLLHPIRKR</sequence>
<dbReference type="EMBL" id="DSKY01000010">
    <property type="protein sequence ID" value="HDY58570.1"/>
    <property type="molecule type" value="Genomic_DNA"/>
</dbReference>
<accession>A0A7V0Z4Q0</accession>
<evidence type="ECO:0000313" key="1">
    <source>
        <dbReference type="EMBL" id="HDY58570.1"/>
    </source>
</evidence>
<dbReference type="AlphaFoldDB" id="A0A7V0Z4Q0"/>
<protein>
    <submittedName>
        <fullName evidence="1">Uncharacterized protein</fullName>
    </submittedName>
</protein>
<name>A0A7V0Z4Q0_UNCW3</name>